<dbReference type="PANTHER" id="PTHR22589:SF113">
    <property type="entry name" value="CARNITINE O-PALMITOYLTRANSFERASE 1, LIVER ISOFORM-LIKE"/>
    <property type="match status" value="1"/>
</dbReference>
<keyword evidence="3 7" id="KW-0012">Acyltransferase</keyword>
<dbReference type="AlphaFoldDB" id="A0A8S3RDD2"/>
<dbReference type="GO" id="GO:0004095">
    <property type="term" value="F:carnitine O-palmitoyltransferase activity"/>
    <property type="evidence" value="ECO:0007669"/>
    <property type="project" value="UniProtKB-EC"/>
</dbReference>
<keyword evidence="2 7" id="KW-0808">Transferase</keyword>
<evidence type="ECO:0000313" key="8">
    <source>
        <dbReference type="Proteomes" id="UP000683360"/>
    </source>
</evidence>
<evidence type="ECO:0000256" key="5">
    <source>
        <dbReference type="SAM" id="Phobius"/>
    </source>
</evidence>
<dbReference type="Gene3D" id="3.30.559.70">
    <property type="entry name" value="Choline/Carnitine o-acyltransferase, domain 2"/>
    <property type="match status" value="1"/>
</dbReference>
<keyword evidence="5" id="KW-1133">Transmembrane helix</keyword>
<dbReference type="InterPro" id="IPR039551">
    <property type="entry name" value="Cho/carn_acyl_trans"/>
</dbReference>
<protein>
    <submittedName>
        <fullName evidence="7">CPT1A</fullName>
        <ecNumber evidence="7">2.3.1.21</ecNumber>
    </submittedName>
</protein>
<feature type="domain" description="Choline/carnitine acyltransferase" evidence="6">
    <location>
        <begin position="134"/>
        <end position="704"/>
    </location>
</feature>
<comment type="caution">
    <text evidence="7">The sequence shown here is derived from an EMBL/GenBank/DDBJ whole genome shotgun (WGS) entry which is preliminary data.</text>
</comment>
<evidence type="ECO:0000256" key="1">
    <source>
        <dbReference type="ARBA" id="ARBA00005232"/>
    </source>
</evidence>
<evidence type="ECO:0000256" key="2">
    <source>
        <dbReference type="ARBA" id="ARBA00022679"/>
    </source>
</evidence>
<keyword evidence="5" id="KW-0472">Membrane</keyword>
<dbReference type="Gene3D" id="3.30.559.10">
    <property type="entry name" value="Chloramphenicol acetyltransferase-like domain"/>
    <property type="match status" value="1"/>
</dbReference>
<evidence type="ECO:0000259" key="6">
    <source>
        <dbReference type="Pfam" id="PF00755"/>
    </source>
</evidence>
<dbReference type="InterPro" id="IPR000542">
    <property type="entry name" value="Carn_acyl_trans"/>
</dbReference>
<dbReference type="GO" id="GO:0006631">
    <property type="term" value="P:fatty acid metabolic process"/>
    <property type="evidence" value="ECO:0007669"/>
    <property type="project" value="TreeGrafter"/>
</dbReference>
<dbReference type="EC" id="2.3.1.21" evidence="7"/>
<dbReference type="EMBL" id="CAJPWZ010001036">
    <property type="protein sequence ID" value="CAG2205939.1"/>
    <property type="molecule type" value="Genomic_DNA"/>
</dbReference>
<dbReference type="OrthoDB" id="240216at2759"/>
<keyword evidence="8" id="KW-1185">Reference proteome</keyword>
<dbReference type="InterPro" id="IPR042231">
    <property type="entry name" value="Cho/carn_acyl_trans_2"/>
</dbReference>
<accession>A0A8S3RDD2</accession>
<dbReference type="Pfam" id="PF00755">
    <property type="entry name" value="Carn_acyltransf"/>
    <property type="match status" value="1"/>
</dbReference>
<dbReference type="PANTHER" id="PTHR22589">
    <property type="entry name" value="CARNITINE O-ACYLTRANSFERASE"/>
    <property type="match status" value="1"/>
</dbReference>
<keyword evidence="5" id="KW-0812">Transmembrane</keyword>
<dbReference type="GO" id="GO:0005739">
    <property type="term" value="C:mitochondrion"/>
    <property type="evidence" value="ECO:0007669"/>
    <property type="project" value="TreeGrafter"/>
</dbReference>
<dbReference type="SUPFAM" id="SSF52777">
    <property type="entry name" value="CoA-dependent acyltransferases"/>
    <property type="match status" value="2"/>
</dbReference>
<feature type="transmembrane region" description="Helical" evidence="5">
    <location>
        <begin position="64"/>
        <end position="85"/>
    </location>
</feature>
<sequence length="714" mass="81846">MPSPAIAPFLGATGRMMQYRKYSEASAVGFLSAILFTVFSDPVRSYVDFGEKWLELSGLPYQMNTALLGFIVGFGTVRILLLMRLQLFKMLLNYRGWMHNPKSTTTKMWGLMLNGMRGKGNFPTYYFQEVLPKLPVPDLNTSCDRFLASMRPILSDDDYRNLMTEVIDFKEKDGPILQSYLLQRATRTNNWLTDIWMNLAYLSSRKPIAVNVNCYATDRLNIPSTKQKARGATLIHWILRFHEQLQDETLKPQYMQDMIPMCMESYKTQFSTVRVPCPGIDRLDTYKDSNYIIITRRGLYYKLEVKAPDNDGKDRLLTVSEIYSILEKIFEETEASEECHQVSIFTTQDRDTWAQNRVKLMENPTNKESLHTVEAAITVFSFDDEKPSSIDENGLFTLCGNGTNRWNDKSLTFAIFSNGVVGVNAEHTAGDATLPGRMWEFFMQSETYTAEGNIISEQTRKKKLPVPQKINWDLKYMDSELETAKEHFRKLSHSFELVVSSPEYGKGFIKKKRMSPDGYIQMVLQLAYYKLYQKVPKTYESASTRIFSEGRTETIRPVSEYSAQFVKSMLSESATREQKLMLLRKAVQYQTQIKMDACCGLGWDRHLLGLFACCQELKRTPPALFMDKNFFAPDVLSTSQTPTNYTNKWTMETSCMGGGFFATNFEGYGVSYMIYGEDLIKFHVSCNTNCPTTSAAKMSDAINEAMNEMREICS</sequence>
<reference evidence="7" key="1">
    <citation type="submission" date="2021-03" db="EMBL/GenBank/DDBJ databases">
        <authorList>
            <person name="Bekaert M."/>
        </authorList>
    </citation>
    <scope>NUCLEOTIDE SEQUENCE</scope>
</reference>
<dbReference type="InterPro" id="IPR023213">
    <property type="entry name" value="CAT-like_dom_sf"/>
</dbReference>
<evidence type="ECO:0000256" key="4">
    <source>
        <dbReference type="PIRSR" id="PIRSR600542-1"/>
    </source>
</evidence>
<dbReference type="GO" id="GO:0009437">
    <property type="term" value="P:carnitine metabolic process"/>
    <property type="evidence" value="ECO:0007669"/>
    <property type="project" value="TreeGrafter"/>
</dbReference>
<name>A0A8S3RDD2_MYTED</name>
<organism evidence="7 8">
    <name type="scientific">Mytilus edulis</name>
    <name type="common">Blue mussel</name>
    <dbReference type="NCBI Taxonomy" id="6550"/>
    <lineage>
        <taxon>Eukaryota</taxon>
        <taxon>Metazoa</taxon>
        <taxon>Spiralia</taxon>
        <taxon>Lophotrochozoa</taxon>
        <taxon>Mollusca</taxon>
        <taxon>Bivalvia</taxon>
        <taxon>Autobranchia</taxon>
        <taxon>Pteriomorphia</taxon>
        <taxon>Mytilida</taxon>
        <taxon>Mytiloidea</taxon>
        <taxon>Mytilidae</taxon>
        <taxon>Mytilinae</taxon>
        <taxon>Mytilus</taxon>
    </lineage>
</organism>
<comment type="similarity">
    <text evidence="1">Belongs to the carnitine/choline acetyltransferase family.</text>
</comment>
<gene>
    <name evidence="7" type="ORF">MEDL_20333</name>
</gene>
<evidence type="ECO:0000313" key="7">
    <source>
        <dbReference type="EMBL" id="CAG2205939.1"/>
    </source>
</evidence>
<feature type="active site" description="Proton acceptor" evidence="4">
    <location>
        <position position="427"/>
    </location>
</feature>
<evidence type="ECO:0000256" key="3">
    <source>
        <dbReference type="ARBA" id="ARBA00023315"/>
    </source>
</evidence>
<proteinExistence type="inferred from homology"/>
<dbReference type="Proteomes" id="UP000683360">
    <property type="component" value="Unassembled WGS sequence"/>
</dbReference>